<dbReference type="OrthoDB" id="10265971at2759"/>
<dbReference type="RefSeq" id="XP_016765318.1">
    <property type="nucleotide sequence ID" value="XM_016903562.1"/>
</dbReference>
<gene>
    <name evidence="2" type="ORF">SEPMUDRAFT_146297</name>
</gene>
<accession>N1QLV5</accession>
<reference evidence="2 3" key="1">
    <citation type="journal article" date="2012" name="PLoS Pathog.">
        <title>Diverse lifestyles and strategies of plant pathogenesis encoded in the genomes of eighteen Dothideomycetes fungi.</title>
        <authorList>
            <person name="Ohm R.A."/>
            <person name="Feau N."/>
            <person name="Henrissat B."/>
            <person name="Schoch C.L."/>
            <person name="Horwitz B.A."/>
            <person name="Barry K.W."/>
            <person name="Condon B.J."/>
            <person name="Copeland A.C."/>
            <person name="Dhillon B."/>
            <person name="Glaser F."/>
            <person name="Hesse C.N."/>
            <person name="Kosti I."/>
            <person name="LaButti K."/>
            <person name="Lindquist E.A."/>
            <person name="Lucas S."/>
            <person name="Salamov A.A."/>
            <person name="Bradshaw R.E."/>
            <person name="Ciuffetti L."/>
            <person name="Hamelin R.C."/>
            <person name="Kema G.H.J."/>
            <person name="Lawrence C."/>
            <person name="Scott J.A."/>
            <person name="Spatafora J.W."/>
            <person name="Turgeon B.G."/>
            <person name="de Wit P.J.G.M."/>
            <person name="Zhong S."/>
            <person name="Goodwin S.B."/>
            <person name="Grigoriev I.V."/>
        </authorList>
    </citation>
    <scope>NUCLEOTIDE SEQUENCE [LARGE SCALE GENOMIC DNA]</scope>
    <source>
        <strain evidence="2 3">SO2202</strain>
    </source>
</reference>
<proteinExistence type="predicted"/>
<name>N1QLV5_SPHMS</name>
<dbReference type="HOGENOM" id="CLU_1908001_0_0_1"/>
<protein>
    <submittedName>
        <fullName evidence="2">Uncharacterized protein</fullName>
    </submittedName>
</protein>
<dbReference type="AlphaFoldDB" id="N1QLV5"/>
<evidence type="ECO:0000256" key="1">
    <source>
        <dbReference type="SAM" id="MobiDB-lite"/>
    </source>
</evidence>
<feature type="compositionally biased region" description="Low complexity" evidence="1">
    <location>
        <begin position="81"/>
        <end position="99"/>
    </location>
</feature>
<evidence type="ECO:0000313" key="2">
    <source>
        <dbReference type="EMBL" id="EMF17197.1"/>
    </source>
</evidence>
<dbReference type="Proteomes" id="UP000016931">
    <property type="component" value="Unassembled WGS sequence"/>
</dbReference>
<dbReference type="GeneID" id="27900699"/>
<organism evidence="2 3">
    <name type="scientific">Sphaerulina musiva (strain SO2202)</name>
    <name type="common">Poplar stem canker fungus</name>
    <name type="synonym">Septoria musiva</name>
    <dbReference type="NCBI Taxonomy" id="692275"/>
    <lineage>
        <taxon>Eukaryota</taxon>
        <taxon>Fungi</taxon>
        <taxon>Dikarya</taxon>
        <taxon>Ascomycota</taxon>
        <taxon>Pezizomycotina</taxon>
        <taxon>Dothideomycetes</taxon>
        <taxon>Dothideomycetidae</taxon>
        <taxon>Mycosphaerellales</taxon>
        <taxon>Mycosphaerellaceae</taxon>
        <taxon>Sphaerulina</taxon>
    </lineage>
</organism>
<feature type="compositionally biased region" description="Basic and acidic residues" evidence="1">
    <location>
        <begin position="61"/>
        <end position="80"/>
    </location>
</feature>
<sequence length="133" mass="14994">MAELLSHYFHTSLYAFTEAARSAVIASFRNAVKDDTIMCTYLVASEVCDGQRARVHAYELTDRDRRSTSPARRLKEERAPMARSARSSSSIFAQSSKQRNASRDSRRSYAFLRAASTTWAPSPIRTTLPLSRL</sequence>
<feature type="region of interest" description="Disordered" evidence="1">
    <location>
        <begin position="61"/>
        <end position="105"/>
    </location>
</feature>
<dbReference type="EMBL" id="KB456260">
    <property type="protein sequence ID" value="EMF17197.1"/>
    <property type="molecule type" value="Genomic_DNA"/>
</dbReference>
<evidence type="ECO:0000313" key="3">
    <source>
        <dbReference type="Proteomes" id="UP000016931"/>
    </source>
</evidence>
<keyword evidence="3" id="KW-1185">Reference proteome</keyword>